<evidence type="ECO:0000256" key="3">
    <source>
        <dbReference type="ARBA" id="ARBA00023212"/>
    </source>
</evidence>
<feature type="region of interest" description="Disordered" evidence="4">
    <location>
        <begin position="353"/>
        <end position="384"/>
    </location>
</feature>
<dbReference type="PANTHER" id="PTHR24107:SF2">
    <property type="entry name" value="NLR FAMILY CARD DOMAIN CONTAINING 3"/>
    <property type="match status" value="1"/>
</dbReference>
<feature type="region of interest" description="Disordered" evidence="4">
    <location>
        <begin position="1"/>
        <end position="26"/>
    </location>
</feature>
<protein>
    <submittedName>
        <fullName evidence="5">Uncharacterized protein</fullName>
    </submittedName>
</protein>
<evidence type="ECO:0000256" key="2">
    <source>
        <dbReference type="ARBA" id="ARBA00022490"/>
    </source>
</evidence>
<keyword evidence="6" id="KW-1185">Reference proteome</keyword>
<dbReference type="InterPro" id="IPR001611">
    <property type="entry name" value="Leu-rich_rpt"/>
</dbReference>
<evidence type="ECO:0000313" key="5">
    <source>
        <dbReference type="EMBL" id="CAK0862432.1"/>
    </source>
</evidence>
<dbReference type="Pfam" id="PF13516">
    <property type="entry name" value="LRR_6"/>
    <property type="match status" value="3"/>
</dbReference>
<dbReference type="SUPFAM" id="SSF52047">
    <property type="entry name" value="RNI-like"/>
    <property type="match status" value="1"/>
</dbReference>
<dbReference type="EMBL" id="CAUYUJ010016160">
    <property type="protein sequence ID" value="CAK0862432.1"/>
    <property type="molecule type" value="Genomic_DNA"/>
</dbReference>
<proteinExistence type="predicted"/>
<sequence length="735" mass="78049">MRKVNMMVRRSGAPPSSASAWASPTSSPAATAAAAWWRRIGLVRGRRLRLPSARRGPPRPGDPAGREGPSEGGGAPPARAEGGGAAPAAAARDEDRYLFLPEGLRKDDRVALLVEWSGDLSVYVNGELVGRCPEVMEPHEVARPLYGLVDLYSRDGTEEHAVRVVSLCKRCKSAAFSSEAETKERQCMADLLRVNKLMHKPEGVAVGPPCDVYASARIVQQCFLGGGEVELPPAQIFFEVALAVWIIEGCPATERCHDLLMAIRKLQTDTHEDLSQIEFAPVQHVLSSALSRAGAGSQARISTCAEFAELLSKATGWAEMSSHFLSSHERALERTELRSSTEQHYQHAVARSPGTNRLGMMASQNSSGGSALSSPGWAPEAGAGGQLPEAADWFRLGETARLLQGGLAAVAAEGKRGVCLWDLRKHALGCLHIRRIVQVLASFGSIQAVALSRLSDQVSDDDQVEFLRSFSDRLGARAVPASAAGAGEEAADGEEHVEEALAERVQDEQANVEEGAVALPILLLDTVILPTKALPADTLPLQELLERRLLWLAPHAVEELDLEPRPPPGHKHGGPLLTLGTSPGAVPTLAGAIARSLLLTKLSLRSNEIEDKDGVRLAMAIRLCNSLRSVDLSNNMLKSEAAAAVVQAAEQCSNLTSLDLSRNLLGCEGATALAVPLMDCGSLTELNLACNGIGDTGAKELADSLLSNIALTELNLVQNKEGTEGYLAGGSQEGE</sequence>
<name>A0ABN9URD4_9DINO</name>
<keyword evidence="3" id="KW-0206">Cytoskeleton</keyword>
<organism evidence="5 6">
    <name type="scientific">Prorocentrum cordatum</name>
    <dbReference type="NCBI Taxonomy" id="2364126"/>
    <lineage>
        <taxon>Eukaryota</taxon>
        <taxon>Sar</taxon>
        <taxon>Alveolata</taxon>
        <taxon>Dinophyceae</taxon>
        <taxon>Prorocentrales</taxon>
        <taxon>Prorocentraceae</taxon>
        <taxon>Prorocentrum</taxon>
    </lineage>
</organism>
<comment type="subcellular location">
    <subcellularLocation>
        <location evidence="1">Cytoplasm</location>
        <location evidence="1">Cytoskeleton</location>
    </subcellularLocation>
</comment>
<reference evidence="5" key="1">
    <citation type="submission" date="2023-10" db="EMBL/GenBank/DDBJ databases">
        <authorList>
            <person name="Chen Y."/>
            <person name="Shah S."/>
            <person name="Dougan E. K."/>
            <person name="Thang M."/>
            <person name="Chan C."/>
        </authorList>
    </citation>
    <scope>NUCLEOTIDE SEQUENCE [LARGE SCALE GENOMIC DNA]</scope>
</reference>
<feature type="compositionally biased region" description="Gly residues" evidence="4">
    <location>
        <begin position="70"/>
        <end position="85"/>
    </location>
</feature>
<dbReference type="SMART" id="SM00368">
    <property type="entry name" value="LRR_RI"/>
    <property type="match status" value="3"/>
</dbReference>
<evidence type="ECO:0000256" key="4">
    <source>
        <dbReference type="SAM" id="MobiDB-lite"/>
    </source>
</evidence>
<comment type="caution">
    <text evidence="5">The sequence shown here is derived from an EMBL/GenBank/DDBJ whole genome shotgun (WGS) entry which is preliminary data.</text>
</comment>
<evidence type="ECO:0000313" key="6">
    <source>
        <dbReference type="Proteomes" id="UP001189429"/>
    </source>
</evidence>
<dbReference type="InterPro" id="IPR032675">
    <property type="entry name" value="LRR_dom_sf"/>
</dbReference>
<gene>
    <name evidence="5" type="ORF">PCOR1329_LOCUS50848</name>
</gene>
<feature type="region of interest" description="Disordered" evidence="4">
    <location>
        <begin position="48"/>
        <end position="87"/>
    </location>
</feature>
<feature type="compositionally biased region" description="Low complexity" evidence="4">
    <location>
        <begin position="362"/>
        <end position="378"/>
    </location>
</feature>
<dbReference type="PANTHER" id="PTHR24107">
    <property type="entry name" value="YNEIN REGULATORY COMPLEX SUBUNIT 5"/>
    <property type="match status" value="1"/>
</dbReference>
<keyword evidence="2" id="KW-0963">Cytoplasm</keyword>
<dbReference type="Proteomes" id="UP001189429">
    <property type="component" value="Unassembled WGS sequence"/>
</dbReference>
<evidence type="ECO:0000256" key="1">
    <source>
        <dbReference type="ARBA" id="ARBA00004245"/>
    </source>
</evidence>
<feature type="compositionally biased region" description="Low complexity" evidence="4">
    <location>
        <begin position="13"/>
        <end position="26"/>
    </location>
</feature>
<dbReference type="InterPro" id="IPR052410">
    <property type="entry name" value="DRC5"/>
</dbReference>
<dbReference type="Gene3D" id="3.80.10.10">
    <property type="entry name" value="Ribonuclease Inhibitor"/>
    <property type="match status" value="1"/>
</dbReference>
<accession>A0ABN9URD4</accession>